<proteinExistence type="predicted"/>
<dbReference type="AlphaFoldDB" id="A0A0D2I285"/>
<organism evidence="1 2">
    <name type="scientific">candidate division TM6 bacterium JCVI TM6SC1</name>
    <dbReference type="NCBI Taxonomy" id="1306947"/>
    <lineage>
        <taxon>Bacteria</taxon>
        <taxon>Candidatus Babelota</taxon>
        <taxon>Vermiphilus</taxon>
    </lineage>
</organism>
<dbReference type="EMBL" id="ARQD01000002">
    <property type="protein sequence ID" value="KIX85250.1"/>
    <property type="molecule type" value="Genomic_DNA"/>
</dbReference>
<name>A0A0D2I285_9BACT</name>
<dbReference type="STRING" id="1306947.J120_02955"/>
<protein>
    <submittedName>
        <fullName evidence="1">Uncharacterized protein</fullName>
    </submittedName>
</protein>
<evidence type="ECO:0000313" key="1">
    <source>
        <dbReference type="EMBL" id="KIX85250.1"/>
    </source>
</evidence>
<accession>A0A0D2I285</accession>
<gene>
    <name evidence="1" type="ORF">J120_02955</name>
</gene>
<dbReference type="Proteomes" id="UP000032214">
    <property type="component" value="Unassembled WGS sequence"/>
</dbReference>
<keyword evidence="2" id="KW-1185">Reference proteome</keyword>
<comment type="caution">
    <text evidence="1">The sequence shown here is derived from an EMBL/GenBank/DDBJ whole genome shotgun (WGS) entry which is preliminary data.</text>
</comment>
<sequence length="238" mass="27285">MKIKLLLISFICAAPLQSMDNLQKTLEESIKQIEKAFTPKPNLDNFPEAKELVKNLTKKLIEVNTAIDKAKLPNGAQIKTEFIKAVSTNITQSINTFKNEYLEPTLKETQRKNSITPSSMVVDAIKEQILNWLKGDIKVNLNARDKFNQIKEEPTKYDSVLVSLVEWWDGTPTDKDRGNSKKFIQALSDKNTSTLSDILMKLQEYFDLLTHQSFQAPNIYNFVRSQLKESKLYKDVIL</sequence>
<reference evidence="1 2" key="1">
    <citation type="journal article" date="2013" name="Proc. Natl. Acad. Sci. U.S.A.">
        <title>Candidate phylum TM6 genome recovered from a hospital sink biofilm provides genomic insights into this uncultivated phylum.</title>
        <authorList>
            <person name="McLean J.S."/>
            <person name="Lombardo M.J."/>
            <person name="Badger J.H."/>
            <person name="Edlund A."/>
            <person name="Novotny M."/>
            <person name="Yee-Greenbaum J."/>
            <person name="Vyahhi N."/>
            <person name="Hall A.P."/>
            <person name="Yang Y."/>
            <person name="Dupont C.L."/>
            <person name="Ziegler M.G."/>
            <person name="Chitsaz H."/>
            <person name="Allen A.E."/>
            <person name="Yooseph S."/>
            <person name="Tesler G."/>
            <person name="Pevzner P.A."/>
            <person name="Friedman R.M."/>
            <person name="Nealson K.H."/>
            <person name="Venter J.C."/>
            <person name="Lasken R.S."/>
        </authorList>
    </citation>
    <scope>NUCLEOTIDE SEQUENCE [LARGE SCALE GENOMIC DNA]</scope>
    <source>
        <strain evidence="1 2">TM6SC1</strain>
    </source>
</reference>
<evidence type="ECO:0000313" key="2">
    <source>
        <dbReference type="Proteomes" id="UP000032214"/>
    </source>
</evidence>